<comment type="catalytic activity">
    <reaction evidence="8">
        <text>L-valine + 2-oxoglutarate = 3-methyl-2-oxobutanoate + L-glutamate</text>
        <dbReference type="Rhea" id="RHEA:24813"/>
        <dbReference type="ChEBI" id="CHEBI:11851"/>
        <dbReference type="ChEBI" id="CHEBI:16810"/>
        <dbReference type="ChEBI" id="CHEBI:29985"/>
        <dbReference type="ChEBI" id="CHEBI:57762"/>
        <dbReference type="EC" id="2.6.1.42"/>
    </reaction>
</comment>
<accession>A0A1I2ETF6</accession>
<dbReference type="SUPFAM" id="SSF56752">
    <property type="entry name" value="D-aminoacid aminotransferase-like PLP-dependent enzymes"/>
    <property type="match status" value="1"/>
</dbReference>
<evidence type="ECO:0000313" key="12">
    <source>
        <dbReference type="Proteomes" id="UP000199513"/>
    </source>
</evidence>
<dbReference type="Pfam" id="PF01063">
    <property type="entry name" value="Aminotran_4"/>
    <property type="match status" value="1"/>
</dbReference>
<dbReference type="Gene3D" id="3.30.470.10">
    <property type="match status" value="1"/>
</dbReference>
<evidence type="ECO:0000256" key="2">
    <source>
        <dbReference type="ARBA" id="ARBA00004824"/>
    </source>
</evidence>
<comment type="catalytic activity">
    <reaction evidence="10">
        <text>L-leucine + 2-oxoglutarate = 4-methyl-2-oxopentanoate + L-glutamate</text>
        <dbReference type="Rhea" id="RHEA:18321"/>
        <dbReference type="ChEBI" id="CHEBI:16810"/>
        <dbReference type="ChEBI" id="CHEBI:17865"/>
        <dbReference type="ChEBI" id="CHEBI:29985"/>
        <dbReference type="ChEBI" id="CHEBI:57427"/>
        <dbReference type="EC" id="2.6.1.42"/>
    </reaction>
</comment>
<comment type="pathway">
    <text evidence="2">Amino-acid biosynthesis; L-isoleucine biosynthesis; L-isoleucine from 2-oxobutanoate: step 4/4.</text>
</comment>
<dbReference type="AlphaFoldDB" id="A0A1I2ETF6"/>
<evidence type="ECO:0000256" key="5">
    <source>
        <dbReference type="ARBA" id="ARBA00009320"/>
    </source>
</evidence>
<evidence type="ECO:0000256" key="9">
    <source>
        <dbReference type="ARBA" id="ARBA00048798"/>
    </source>
</evidence>
<organism evidence="11 12">
    <name type="scientific">Thermoflexibacter ruber</name>
    <dbReference type="NCBI Taxonomy" id="1003"/>
    <lineage>
        <taxon>Bacteria</taxon>
        <taxon>Pseudomonadati</taxon>
        <taxon>Bacteroidota</taxon>
        <taxon>Cytophagia</taxon>
        <taxon>Cytophagales</taxon>
        <taxon>Thermoflexibacteraceae</taxon>
        <taxon>Thermoflexibacter</taxon>
    </lineage>
</organism>
<dbReference type="InterPro" id="IPR043132">
    <property type="entry name" value="BCAT-like_C"/>
</dbReference>
<comment type="catalytic activity">
    <reaction evidence="9">
        <text>L-isoleucine + 2-oxoglutarate = (S)-3-methyl-2-oxopentanoate + L-glutamate</text>
        <dbReference type="Rhea" id="RHEA:24801"/>
        <dbReference type="ChEBI" id="CHEBI:16810"/>
        <dbReference type="ChEBI" id="CHEBI:29985"/>
        <dbReference type="ChEBI" id="CHEBI:35146"/>
        <dbReference type="ChEBI" id="CHEBI:58045"/>
        <dbReference type="EC" id="2.6.1.42"/>
    </reaction>
</comment>
<dbReference type="Gene3D" id="3.20.10.10">
    <property type="entry name" value="D-amino Acid Aminotransferase, subunit A, domain 2"/>
    <property type="match status" value="1"/>
</dbReference>
<proteinExistence type="inferred from homology"/>
<keyword evidence="7" id="KW-0663">Pyridoxal phosphate</keyword>
<dbReference type="PANTHER" id="PTHR42743:SF11">
    <property type="entry name" value="AMINODEOXYCHORISMATE LYASE"/>
    <property type="match status" value="1"/>
</dbReference>
<dbReference type="Proteomes" id="UP000199513">
    <property type="component" value="Unassembled WGS sequence"/>
</dbReference>
<dbReference type="InterPro" id="IPR036038">
    <property type="entry name" value="Aminotransferase-like"/>
</dbReference>
<evidence type="ECO:0000256" key="8">
    <source>
        <dbReference type="ARBA" id="ARBA00048212"/>
    </source>
</evidence>
<evidence type="ECO:0000313" key="11">
    <source>
        <dbReference type="EMBL" id="SFE95748.1"/>
    </source>
</evidence>
<reference evidence="11 12" key="1">
    <citation type="submission" date="2016-10" db="EMBL/GenBank/DDBJ databases">
        <authorList>
            <person name="de Groot N.N."/>
        </authorList>
    </citation>
    <scope>NUCLEOTIDE SEQUENCE [LARGE SCALE GENOMIC DNA]</scope>
    <source>
        <strain>GEY</strain>
        <strain evidence="12">DSM 9560</strain>
    </source>
</reference>
<dbReference type="EC" id="2.6.1.42" evidence="6"/>
<dbReference type="PANTHER" id="PTHR42743">
    <property type="entry name" value="AMINO-ACID AMINOTRANSFERASE"/>
    <property type="match status" value="1"/>
</dbReference>
<dbReference type="GO" id="GO:0008652">
    <property type="term" value="P:amino acid biosynthetic process"/>
    <property type="evidence" value="ECO:0007669"/>
    <property type="project" value="UniProtKB-ARBA"/>
</dbReference>
<keyword evidence="12" id="KW-1185">Reference proteome</keyword>
<evidence type="ECO:0000256" key="1">
    <source>
        <dbReference type="ARBA" id="ARBA00001933"/>
    </source>
</evidence>
<keyword evidence="11" id="KW-0808">Transferase</keyword>
<comment type="similarity">
    <text evidence="5">Belongs to the class-IV pyridoxal-phosphate-dependent aminotransferase family.</text>
</comment>
<dbReference type="GO" id="GO:0004084">
    <property type="term" value="F:branched-chain-amino-acid transaminase activity"/>
    <property type="evidence" value="ECO:0007669"/>
    <property type="project" value="UniProtKB-EC"/>
</dbReference>
<dbReference type="GO" id="GO:0046394">
    <property type="term" value="P:carboxylic acid biosynthetic process"/>
    <property type="evidence" value="ECO:0007669"/>
    <property type="project" value="UniProtKB-ARBA"/>
</dbReference>
<dbReference type="STRING" id="1003.SAMN04488541_10119"/>
<comment type="pathway">
    <text evidence="3">Amino-acid biosynthesis; L-valine biosynthesis; L-valine from pyruvate: step 4/4.</text>
</comment>
<dbReference type="InterPro" id="IPR050571">
    <property type="entry name" value="Class-IV_PLP-Dep_Aminotrnsfr"/>
</dbReference>
<keyword evidence="11" id="KW-0032">Aminotransferase</keyword>
<comment type="cofactor">
    <cofactor evidence="1">
        <name>pyridoxal 5'-phosphate</name>
        <dbReference type="ChEBI" id="CHEBI:597326"/>
    </cofactor>
</comment>
<name>A0A1I2ETF6_9BACT</name>
<dbReference type="EMBL" id="FONY01000011">
    <property type="protein sequence ID" value="SFE95748.1"/>
    <property type="molecule type" value="Genomic_DNA"/>
</dbReference>
<evidence type="ECO:0000256" key="6">
    <source>
        <dbReference type="ARBA" id="ARBA00013053"/>
    </source>
</evidence>
<evidence type="ECO:0000256" key="7">
    <source>
        <dbReference type="ARBA" id="ARBA00022898"/>
    </source>
</evidence>
<evidence type="ECO:0000256" key="3">
    <source>
        <dbReference type="ARBA" id="ARBA00004931"/>
    </source>
</evidence>
<dbReference type="InterPro" id="IPR043131">
    <property type="entry name" value="BCAT-like_N"/>
</dbReference>
<evidence type="ECO:0000256" key="10">
    <source>
        <dbReference type="ARBA" id="ARBA00049229"/>
    </source>
</evidence>
<dbReference type="RefSeq" id="WP_091542706.1">
    <property type="nucleotide sequence ID" value="NZ_FONY01000011.1"/>
</dbReference>
<evidence type="ECO:0000256" key="4">
    <source>
        <dbReference type="ARBA" id="ARBA00005072"/>
    </source>
</evidence>
<dbReference type="FunFam" id="3.20.10.10:FF:000002">
    <property type="entry name" value="D-alanine aminotransferase"/>
    <property type="match status" value="1"/>
</dbReference>
<dbReference type="OrthoDB" id="9805628at2"/>
<sequence length="274" mass="31773">MSFYCYINGQLLLAEQASLKINDLGLLRGFGLFDYMRTYNGKPFMPQWYMERLFNSAQAMDLEIPTNETEILYYVEELFNLAKQPDCAFRFLLTGGYSMDSMTVRQPNFVIMTEPLPVQPQERFDRGVKIISTEHLRELPEVKSTNYIKPILMAKQIKASNAYDVLYYKNNEISELSRSNFFIFKGDTLITPDKNILKGITRRLILELAKPYFKIEERTVSLAELKQADEAFTTGTTKKVMPIVQIDDLLIGNGEVGKRTRHLQNLFNHLIDNY</sequence>
<dbReference type="InterPro" id="IPR001544">
    <property type="entry name" value="Aminotrans_IV"/>
</dbReference>
<gene>
    <name evidence="11" type="ORF">SAMN04488541_10119</name>
</gene>
<comment type="pathway">
    <text evidence="4">Amino-acid biosynthesis; L-leucine biosynthesis; L-leucine from 3-methyl-2-oxobutanoate: step 4/4.</text>
</comment>
<protein>
    <recommendedName>
        <fullName evidence="6">branched-chain-amino-acid transaminase</fullName>
        <ecNumber evidence="6">2.6.1.42</ecNumber>
    </recommendedName>
</protein>